<dbReference type="Gene3D" id="3.40.50.2000">
    <property type="entry name" value="Glycogen Phosphorylase B"/>
    <property type="match status" value="2"/>
</dbReference>
<evidence type="ECO:0000259" key="1">
    <source>
        <dbReference type="Pfam" id="PF00534"/>
    </source>
</evidence>
<keyword evidence="3" id="KW-0808">Transferase</keyword>
<accession>A0A1M7RT86</accession>
<organism evidence="3 4">
    <name type="scientific">Butyrivibrio hungatei DSM 14810</name>
    <dbReference type="NCBI Taxonomy" id="1121132"/>
    <lineage>
        <taxon>Bacteria</taxon>
        <taxon>Bacillati</taxon>
        <taxon>Bacillota</taxon>
        <taxon>Clostridia</taxon>
        <taxon>Lachnospirales</taxon>
        <taxon>Lachnospiraceae</taxon>
        <taxon>Butyrivibrio</taxon>
    </lineage>
</organism>
<name>A0A1M7RT86_9FIRM</name>
<feature type="domain" description="Glycosyltransferase subfamily 4-like N-terminal" evidence="2">
    <location>
        <begin position="20"/>
        <end position="186"/>
    </location>
</feature>
<dbReference type="Proteomes" id="UP000184097">
    <property type="component" value="Unassembled WGS sequence"/>
</dbReference>
<evidence type="ECO:0000313" key="4">
    <source>
        <dbReference type="Proteomes" id="UP000184097"/>
    </source>
</evidence>
<proteinExistence type="predicted"/>
<reference evidence="3 4" key="1">
    <citation type="submission" date="2016-12" db="EMBL/GenBank/DDBJ databases">
        <authorList>
            <person name="Song W.-J."/>
            <person name="Kurnit D.M."/>
        </authorList>
    </citation>
    <scope>NUCLEOTIDE SEQUENCE [LARGE SCALE GENOMIC DNA]</scope>
    <source>
        <strain evidence="3 4">DSM 14810</strain>
    </source>
</reference>
<evidence type="ECO:0000259" key="2">
    <source>
        <dbReference type="Pfam" id="PF13439"/>
    </source>
</evidence>
<dbReference type="SUPFAM" id="SSF53756">
    <property type="entry name" value="UDP-Glycosyltransferase/glycogen phosphorylase"/>
    <property type="match status" value="1"/>
</dbReference>
<dbReference type="InterPro" id="IPR028098">
    <property type="entry name" value="Glyco_trans_4-like_N"/>
</dbReference>
<feature type="domain" description="Glycosyl transferase family 1" evidence="1">
    <location>
        <begin position="199"/>
        <end position="355"/>
    </location>
</feature>
<gene>
    <name evidence="3" type="ORF">SAMN02745247_00323</name>
</gene>
<evidence type="ECO:0000313" key="3">
    <source>
        <dbReference type="EMBL" id="SHN49547.1"/>
    </source>
</evidence>
<dbReference type="PANTHER" id="PTHR12526">
    <property type="entry name" value="GLYCOSYLTRANSFERASE"/>
    <property type="match status" value="1"/>
</dbReference>
<sequence>MNILFIVERDTKYGAAFSGKTLVRGLIQKGHNVVIMVPSSMVDISFYSEIGCEVVKLPYYYFMEYQGKKTGIRNILRCVFKKFQHDAGNLITCIKIRKIMSSHSFDLIHCNSSRIDIGAELSKKYGIPLIWHLREPGRDRVILRKNHIHYMNSHATKFIAVSEYVRKKWIEWGLDQNKIVRIYNGVSFPSVNTKAESEDEVVKFVMTSGFIPRKGHEEVIDAVKNLNNKDKVIVDFYGDGDAQLIRDLKVLVKEYKLEKTIRFMGYRKNVIEELHNYHCGLMCSSDEGFGRTTAEYMAAGVCVIASDSGANPELVDNLQNGLLYKNGDSKDLCEKMQYLIDNVKVMTKLGDNAKKKAMSYFTEEKYFSDISDLYELTLSGRYGE</sequence>
<dbReference type="InterPro" id="IPR001296">
    <property type="entry name" value="Glyco_trans_1"/>
</dbReference>
<dbReference type="GO" id="GO:0016757">
    <property type="term" value="F:glycosyltransferase activity"/>
    <property type="evidence" value="ECO:0007669"/>
    <property type="project" value="InterPro"/>
</dbReference>
<dbReference type="RefSeq" id="WP_072700458.1">
    <property type="nucleotide sequence ID" value="NZ_FRDH01000003.1"/>
</dbReference>
<dbReference type="EMBL" id="FRDH01000003">
    <property type="protein sequence ID" value="SHN49547.1"/>
    <property type="molecule type" value="Genomic_DNA"/>
</dbReference>
<dbReference type="Pfam" id="PF13439">
    <property type="entry name" value="Glyco_transf_4"/>
    <property type="match status" value="1"/>
</dbReference>
<protein>
    <submittedName>
        <fullName evidence="3">Glycosyltransferase involved in cell wall bisynthesis</fullName>
    </submittedName>
</protein>
<dbReference type="Pfam" id="PF00534">
    <property type="entry name" value="Glycos_transf_1"/>
    <property type="match status" value="1"/>
</dbReference>
<dbReference type="AlphaFoldDB" id="A0A1M7RT86"/>
<dbReference type="CDD" id="cd03801">
    <property type="entry name" value="GT4_PimA-like"/>
    <property type="match status" value="1"/>
</dbReference>